<dbReference type="OrthoDB" id="106784at2759"/>
<name>A0A7J0FFT1_9ERIC</name>
<evidence type="ECO:0000259" key="8">
    <source>
        <dbReference type="PROSITE" id="PS50158"/>
    </source>
</evidence>
<dbReference type="SMART" id="SM00343">
    <property type="entry name" value="ZnF_C2HC"/>
    <property type="match status" value="1"/>
</dbReference>
<gene>
    <name evidence="10" type="ORF">Acr_11g0010730</name>
</gene>
<evidence type="ECO:0000256" key="3">
    <source>
        <dbReference type="ARBA" id="ARBA00022771"/>
    </source>
</evidence>
<dbReference type="SUPFAM" id="SSF57850">
    <property type="entry name" value="RING/U-box"/>
    <property type="match status" value="1"/>
</dbReference>
<evidence type="ECO:0000256" key="1">
    <source>
        <dbReference type="ARBA" id="ARBA00004123"/>
    </source>
</evidence>
<evidence type="ECO:0000313" key="11">
    <source>
        <dbReference type="Proteomes" id="UP000585474"/>
    </source>
</evidence>
<evidence type="ECO:0000313" key="10">
    <source>
        <dbReference type="EMBL" id="GFY96767.1"/>
    </source>
</evidence>
<dbReference type="PROSITE" id="PS00518">
    <property type="entry name" value="ZF_RING_1"/>
    <property type="match status" value="1"/>
</dbReference>
<dbReference type="GO" id="GO:0006397">
    <property type="term" value="P:mRNA processing"/>
    <property type="evidence" value="ECO:0007669"/>
    <property type="project" value="InterPro"/>
</dbReference>
<dbReference type="GO" id="GO:0016567">
    <property type="term" value="P:protein ubiquitination"/>
    <property type="evidence" value="ECO:0007669"/>
    <property type="project" value="InterPro"/>
</dbReference>
<dbReference type="SMART" id="SM00184">
    <property type="entry name" value="RING"/>
    <property type="match status" value="1"/>
</dbReference>
<keyword evidence="4" id="KW-0862">Zinc</keyword>
<evidence type="ECO:0008006" key="12">
    <source>
        <dbReference type="Google" id="ProtNLM"/>
    </source>
</evidence>
<evidence type="ECO:0000256" key="5">
    <source>
        <dbReference type="ARBA" id="ARBA00023242"/>
    </source>
</evidence>
<organism evidence="10 11">
    <name type="scientific">Actinidia rufa</name>
    <dbReference type="NCBI Taxonomy" id="165716"/>
    <lineage>
        <taxon>Eukaryota</taxon>
        <taxon>Viridiplantae</taxon>
        <taxon>Streptophyta</taxon>
        <taxon>Embryophyta</taxon>
        <taxon>Tracheophyta</taxon>
        <taxon>Spermatophyta</taxon>
        <taxon>Magnoliopsida</taxon>
        <taxon>eudicotyledons</taxon>
        <taxon>Gunneridae</taxon>
        <taxon>Pentapetalae</taxon>
        <taxon>asterids</taxon>
        <taxon>Ericales</taxon>
        <taxon>Actinidiaceae</taxon>
        <taxon>Actinidia</taxon>
    </lineage>
</organism>
<dbReference type="InterPro" id="IPR017907">
    <property type="entry name" value="Znf_RING_CS"/>
</dbReference>
<protein>
    <recommendedName>
        <fullName evidence="12">DWNN domain, a CCHC-type zinc finger</fullName>
    </recommendedName>
</protein>
<dbReference type="Pfam" id="PF13923">
    <property type="entry name" value="zf-C3HC4_2"/>
    <property type="match status" value="1"/>
</dbReference>
<dbReference type="Proteomes" id="UP000585474">
    <property type="component" value="Unassembled WGS sequence"/>
</dbReference>
<dbReference type="GO" id="GO:0061630">
    <property type="term" value="F:ubiquitin protein ligase activity"/>
    <property type="evidence" value="ECO:0007669"/>
    <property type="project" value="InterPro"/>
</dbReference>
<sequence length="592" mass="64410">MSIRFKFRSAVNFDSVDIEGRPSISVGDLRSIIVRHKNLNICQDFNLIFSDAITGHEYNENFQIPTGSSVIIKRVPAGSVPRAMAHMNSIENVGMKDSNPVNPTGSLPLVAETDNFDDFGVDLCPVPDATLSDSDLEFDTNCINNEKSNNTVPRGQKLEASDLSDVIPIGSIHNGKEGYTPHTKVEPDGEEHMKSQKVVNVNYPAVQNADFPSELKCSLCNTFFKEAVMIPCCQHSFCGKCIREVLHEKARCPKCYSSKCRIEDLLPNLSLRQAIEHFLESQILTCGADNALHNYAPDGESGIQVKDVSCAVTILQREPNMPVSPSATGKGSNQIMAESVYDSRIINNVSLGGSCSHHTSKFSAAKALKSDPLVDKVKQLAGERCGYAHHVDFKSGAVTLEAVPDFQGESQPHDLPQIGVHEEVDSSINQKEGVWVNTGGGDRSFMASGRHKKGDRTCYMCGSPYHFIRDCPAASSSHPMLQTGNAMFPGAMPGHASPFWNGTQLLSMRSHMYGNSGMMPFNSAMVPPSCFAIPPYMPSMYGGLPILSGFMGMGGMAPQARTGSVCPLTHSDTLELGDYAKRWSLSKDNFGR</sequence>
<dbReference type="PROSITE" id="PS51282">
    <property type="entry name" value="DWNN"/>
    <property type="match status" value="1"/>
</dbReference>
<dbReference type="PANTHER" id="PTHR15439">
    <property type="entry name" value="RETINOBLASTOMA-BINDING PROTEIN 6"/>
    <property type="match status" value="1"/>
</dbReference>
<dbReference type="AlphaFoldDB" id="A0A7J0FFT1"/>
<dbReference type="InterPro" id="IPR001841">
    <property type="entry name" value="Znf_RING"/>
</dbReference>
<reference evidence="10 11" key="1">
    <citation type="submission" date="2019-07" db="EMBL/GenBank/DDBJ databases">
        <title>De Novo Assembly of kiwifruit Actinidia rufa.</title>
        <authorList>
            <person name="Sugita-Konishi S."/>
            <person name="Sato K."/>
            <person name="Mori E."/>
            <person name="Abe Y."/>
            <person name="Kisaki G."/>
            <person name="Hamano K."/>
            <person name="Suezawa K."/>
            <person name="Otani M."/>
            <person name="Fukuda T."/>
            <person name="Manabe T."/>
            <person name="Gomi K."/>
            <person name="Tabuchi M."/>
            <person name="Akimitsu K."/>
            <person name="Kataoka I."/>
        </authorList>
    </citation>
    <scope>NUCLEOTIDE SEQUENCE [LARGE SCALE GENOMIC DNA]</scope>
    <source>
        <strain evidence="11">cv. Fuchu</strain>
    </source>
</reference>
<evidence type="ECO:0000256" key="2">
    <source>
        <dbReference type="ARBA" id="ARBA00022723"/>
    </source>
</evidence>
<dbReference type="SMART" id="SM01180">
    <property type="entry name" value="DWNN"/>
    <property type="match status" value="1"/>
</dbReference>
<dbReference type="GO" id="GO:0006511">
    <property type="term" value="P:ubiquitin-dependent protein catabolic process"/>
    <property type="evidence" value="ECO:0007669"/>
    <property type="project" value="TreeGrafter"/>
</dbReference>
<keyword evidence="5" id="KW-0539">Nucleus</keyword>
<dbReference type="GO" id="GO:0003676">
    <property type="term" value="F:nucleic acid binding"/>
    <property type="evidence" value="ECO:0007669"/>
    <property type="project" value="InterPro"/>
</dbReference>
<dbReference type="InterPro" id="IPR036875">
    <property type="entry name" value="Znf_CCHC_sf"/>
</dbReference>
<proteinExistence type="predicted"/>
<dbReference type="Pfam" id="PF08783">
    <property type="entry name" value="DWNN"/>
    <property type="match status" value="1"/>
</dbReference>
<keyword evidence="3 6" id="KW-0863">Zinc-finger</keyword>
<dbReference type="SUPFAM" id="SSF57756">
    <property type="entry name" value="Retrovirus zinc finger-like domains"/>
    <property type="match status" value="1"/>
</dbReference>
<evidence type="ECO:0000259" key="7">
    <source>
        <dbReference type="PROSITE" id="PS50089"/>
    </source>
</evidence>
<keyword evidence="11" id="KW-1185">Reference proteome</keyword>
<dbReference type="InterPro" id="IPR013083">
    <property type="entry name" value="Znf_RING/FYVE/PHD"/>
</dbReference>
<feature type="domain" description="DWNN" evidence="9">
    <location>
        <begin position="3"/>
        <end position="76"/>
    </location>
</feature>
<feature type="domain" description="RING-type" evidence="7">
    <location>
        <begin position="217"/>
        <end position="255"/>
    </location>
</feature>
<dbReference type="CDD" id="cd16620">
    <property type="entry name" value="vRING-HC-C4C4_RBBP6"/>
    <property type="match status" value="1"/>
</dbReference>
<keyword evidence="2" id="KW-0479">Metal-binding</keyword>
<comment type="caution">
    <text evidence="10">The sequence shown here is derived from an EMBL/GenBank/DDBJ whole genome shotgun (WGS) entry which is preliminary data.</text>
</comment>
<dbReference type="GO" id="GO:0005634">
    <property type="term" value="C:nucleus"/>
    <property type="evidence" value="ECO:0007669"/>
    <property type="project" value="UniProtKB-SubCell"/>
</dbReference>
<dbReference type="Gene3D" id="3.30.40.10">
    <property type="entry name" value="Zinc/RING finger domain, C3HC4 (zinc finger)"/>
    <property type="match status" value="1"/>
</dbReference>
<dbReference type="PROSITE" id="PS50158">
    <property type="entry name" value="ZF_CCHC"/>
    <property type="match status" value="1"/>
</dbReference>
<evidence type="ECO:0000256" key="6">
    <source>
        <dbReference type="PROSITE-ProRule" id="PRU00047"/>
    </source>
</evidence>
<accession>A0A7J0FFT1</accession>
<dbReference type="EMBL" id="BJWL01000011">
    <property type="protein sequence ID" value="GFY96767.1"/>
    <property type="molecule type" value="Genomic_DNA"/>
</dbReference>
<dbReference type="GO" id="GO:0008270">
    <property type="term" value="F:zinc ion binding"/>
    <property type="evidence" value="ECO:0007669"/>
    <property type="project" value="UniProtKB-KW"/>
</dbReference>
<dbReference type="Gene3D" id="4.10.60.10">
    <property type="entry name" value="Zinc finger, CCHC-type"/>
    <property type="match status" value="1"/>
</dbReference>
<evidence type="ECO:0000256" key="4">
    <source>
        <dbReference type="ARBA" id="ARBA00022833"/>
    </source>
</evidence>
<dbReference type="InterPro" id="IPR033489">
    <property type="entry name" value="RBBP6"/>
</dbReference>
<dbReference type="InterPro" id="IPR001878">
    <property type="entry name" value="Znf_CCHC"/>
</dbReference>
<dbReference type="PANTHER" id="PTHR15439:SF11">
    <property type="entry name" value="E3 UBIQUITIN LIGASE PQT3-LIKE ISOFORM X1"/>
    <property type="match status" value="1"/>
</dbReference>
<dbReference type="InterPro" id="IPR014891">
    <property type="entry name" value="DWNN_domain"/>
</dbReference>
<comment type="subcellular location">
    <subcellularLocation>
        <location evidence="1">Nucleus</location>
    </subcellularLocation>
</comment>
<dbReference type="Gene3D" id="3.10.20.90">
    <property type="entry name" value="Phosphatidylinositol 3-kinase Catalytic Subunit, Chain A, domain 1"/>
    <property type="match status" value="1"/>
</dbReference>
<evidence type="ECO:0000259" key="9">
    <source>
        <dbReference type="PROSITE" id="PS51282"/>
    </source>
</evidence>
<feature type="domain" description="CCHC-type" evidence="8">
    <location>
        <begin position="458"/>
        <end position="472"/>
    </location>
</feature>
<dbReference type="PROSITE" id="PS50089">
    <property type="entry name" value="ZF_RING_2"/>
    <property type="match status" value="1"/>
</dbReference>